<dbReference type="PANTHER" id="PTHR11614">
    <property type="entry name" value="PHOSPHOLIPASE-RELATED"/>
    <property type="match status" value="1"/>
</dbReference>
<accession>A0A7X4GGL0</accession>
<evidence type="ECO:0000313" key="4">
    <source>
        <dbReference type="Proteomes" id="UP000465810"/>
    </source>
</evidence>
<evidence type="ECO:0000259" key="2">
    <source>
        <dbReference type="Pfam" id="PF12146"/>
    </source>
</evidence>
<dbReference type="AlphaFoldDB" id="A0A7X4GGL0"/>
<protein>
    <submittedName>
        <fullName evidence="3">Alpha/beta fold hydrolase</fullName>
    </submittedName>
</protein>
<keyword evidence="4" id="KW-1185">Reference proteome</keyword>
<sequence>MRFVPSWARPLHQGALPNSNQGALSLRDDPVRDLPVTAAPDAAASGAAAAAAAAAAQPARARRAIPDAARESRWALPDGHLLRRIDWPAGPRGSILFMPGRGDAYEKWLETLDGWHHDGWQVTSADWRGQAGSGRLGHDRTTGHVPDFAVWVADYAALYADWAARTSGPHVAVAHSMGGHLVLRAVAEGAVKPDALVLSAPMLGIHPAWIPARVLHPVARTIAGLGDPARPAWKGGEKPGAQPRARSLLLTHDESRYDDEQWWRHRRPELAMGAASWGWIERALASIRALEAPGLLEGVDVPVLLLGTAIDGLVSWPAIRRAAARLPRGELVGYGAECRHEILREVDAVRDRALAAIAAFLNTHAPAWG</sequence>
<dbReference type="GO" id="GO:0016787">
    <property type="term" value="F:hydrolase activity"/>
    <property type="evidence" value="ECO:0007669"/>
    <property type="project" value="UniProtKB-KW"/>
</dbReference>
<evidence type="ECO:0000313" key="3">
    <source>
        <dbReference type="EMBL" id="MYL97427.1"/>
    </source>
</evidence>
<evidence type="ECO:0000256" key="1">
    <source>
        <dbReference type="SAM" id="MobiDB-lite"/>
    </source>
</evidence>
<dbReference type="InterPro" id="IPR051044">
    <property type="entry name" value="MAG_DAG_Lipase"/>
</dbReference>
<organism evidence="3 4">
    <name type="scientific">Novosphingobium silvae</name>
    <dbReference type="NCBI Taxonomy" id="2692619"/>
    <lineage>
        <taxon>Bacteria</taxon>
        <taxon>Pseudomonadati</taxon>
        <taxon>Pseudomonadota</taxon>
        <taxon>Alphaproteobacteria</taxon>
        <taxon>Sphingomonadales</taxon>
        <taxon>Sphingomonadaceae</taxon>
        <taxon>Novosphingobium</taxon>
    </lineage>
</organism>
<keyword evidence="3" id="KW-0378">Hydrolase</keyword>
<feature type="region of interest" description="Disordered" evidence="1">
    <location>
        <begin position="1"/>
        <end position="27"/>
    </location>
</feature>
<dbReference type="InterPro" id="IPR022742">
    <property type="entry name" value="Hydrolase_4"/>
</dbReference>
<dbReference type="EMBL" id="WVTD01000003">
    <property type="protein sequence ID" value="MYL97427.1"/>
    <property type="molecule type" value="Genomic_DNA"/>
</dbReference>
<dbReference type="Proteomes" id="UP000465810">
    <property type="component" value="Unassembled WGS sequence"/>
</dbReference>
<comment type="caution">
    <text evidence="3">The sequence shown here is derived from an EMBL/GenBank/DDBJ whole genome shotgun (WGS) entry which is preliminary data.</text>
</comment>
<gene>
    <name evidence="3" type="ORF">GR702_06525</name>
</gene>
<dbReference type="InterPro" id="IPR029058">
    <property type="entry name" value="AB_hydrolase_fold"/>
</dbReference>
<dbReference type="Pfam" id="PF12146">
    <property type="entry name" value="Hydrolase_4"/>
    <property type="match status" value="1"/>
</dbReference>
<dbReference type="Gene3D" id="3.40.50.1820">
    <property type="entry name" value="alpha/beta hydrolase"/>
    <property type="match status" value="1"/>
</dbReference>
<dbReference type="SUPFAM" id="SSF53474">
    <property type="entry name" value="alpha/beta-Hydrolases"/>
    <property type="match status" value="1"/>
</dbReference>
<proteinExistence type="predicted"/>
<reference evidence="3 4" key="1">
    <citation type="submission" date="2019-12" db="EMBL/GenBank/DDBJ databases">
        <authorList>
            <person name="Feng G."/>
            <person name="Zhu H."/>
        </authorList>
    </citation>
    <scope>NUCLEOTIDE SEQUENCE [LARGE SCALE GENOMIC DNA]</scope>
    <source>
        <strain evidence="3 4">FGD1</strain>
    </source>
</reference>
<name>A0A7X4GGL0_9SPHN</name>
<feature type="domain" description="Serine aminopeptidase S33" evidence="2">
    <location>
        <begin position="91"/>
        <end position="347"/>
    </location>
</feature>